<keyword evidence="2" id="KW-0808">Transferase</keyword>
<dbReference type="STRING" id="77020.A0A0N0RSC9"/>
<dbReference type="InterPro" id="IPR050559">
    <property type="entry name" value="P-Pant_transferase_sf"/>
</dbReference>
<dbReference type="EMBL" id="LGAV01000003">
    <property type="protein sequence ID" value="KOS14745.1"/>
    <property type="molecule type" value="Genomic_DNA"/>
</dbReference>
<evidence type="ECO:0000313" key="5">
    <source>
        <dbReference type="EMBL" id="KOS14745.1"/>
    </source>
</evidence>
<dbReference type="Pfam" id="PF22624">
    <property type="entry name" value="AASDHPPT_N"/>
    <property type="match status" value="1"/>
</dbReference>
<evidence type="ECO:0000313" key="6">
    <source>
        <dbReference type="Proteomes" id="UP000037751"/>
    </source>
</evidence>
<dbReference type="InterPro" id="IPR008278">
    <property type="entry name" value="4-PPantetheinyl_Trfase_dom"/>
</dbReference>
<feature type="domain" description="4'-phosphopantetheinyl transferase N-terminal" evidence="4">
    <location>
        <begin position="38"/>
        <end position="127"/>
    </location>
</feature>
<dbReference type="EC" id="2.7.8.7" evidence="1"/>
<dbReference type="GO" id="GO:0000287">
    <property type="term" value="F:magnesium ion binding"/>
    <property type="evidence" value="ECO:0007669"/>
    <property type="project" value="InterPro"/>
</dbReference>
<reference evidence="5 6" key="1">
    <citation type="submission" date="2015-07" db="EMBL/GenBank/DDBJ databases">
        <title>Draft Genome Sequence of Malassezia furfur CBS1878 and Malassezia pachydermatis CBS1879.</title>
        <authorList>
            <person name="Triana S."/>
            <person name="Ohm R."/>
            <person name="Gonzalez A."/>
            <person name="DeCock H."/>
            <person name="Restrepo S."/>
            <person name="Celis A."/>
        </authorList>
    </citation>
    <scope>NUCLEOTIDE SEQUENCE [LARGE SCALE GENOMIC DNA]</scope>
    <source>
        <strain evidence="5 6">CBS 1879</strain>
    </source>
</reference>
<dbReference type="OrthoDB" id="26719at2759"/>
<dbReference type="Proteomes" id="UP000037751">
    <property type="component" value="Unassembled WGS sequence"/>
</dbReference>
<dbReference type="GO" id="GO:0051213">
    <property type="term" value="F:dioxygenase activity"/>
    <property type="evidence" value="ECO:0007669"/>
    <property type="project" value="UniProtKB-KW"/>
</dbReference>
<dbReference type="GO" id="GO:0005829">
    <property type="term" value="C:cytosol"/>
    <property type="evidence" value="ECO:0007669"/>
    <property type="project" value="TreeGrafter"/>
</dbReference>
<dbReference type="Pfam" id="PF01648">
    <property type="entry name" value="ACPS"/>
    <property type="match status" value="1"/>
</dbReference>
<dbReference type="Gene3D" id="3.90.470.20">
    <property type="entry name" value="4'-phosphopantetheinyl transferase domain"/>
    <property type="match status" value="2"/>
</dbReference>
<dbReference type="InterPro" id="IPR037143">
    <property type="entry name" value="4-PPantetheinyl_Trfase_dom_sf"/>
</dbReference>
<keyword evidence="5" id="KW-0560">Oxidoreductase</keyword>
<sequence length="297" mass="34084">MTHDVYIWAVDVSRWNAVAYSRVEGKNTQRLPWMDALDEEIAFFLDAYDTKAAAKVRRYLRGVDRIRALVATVMARVMLMENDPTCAWKDIEITTTPGGRPYVKQPATVQHWDWNASHDGDWVVMAYTKEGRVGADVMEVGLPSFEKSSRTFCETLKQSMTSAEYEWILESGSEDLMLSRLMDLWTYKEAFTKNIGAGLGFDFRRVQVLRDANDDMALSIDGQRNDRYRFIQVDLPHGQAQRSHTNHSRIAVVHGPLPAPYPGQHAPVPCTEAQQQGWLRTWTVDEFLDYAHTQHQR</sequence>
<feature type="domain" description="4'-phosphopantetheinyl transferase" evidence="3">
    <location>
        <begin position="132"/>
        <end position="230"/>
    </location>
</feature>
<organism evidence="5 6">
    <name type="scientific">Malassezia pachydermatis</name>
    <dbReference type="NCBI Taxonomy" id="77020"/>
    <lineage>
        <taxon>Eukaryota</taxon>
        <taxon>Fungi</taxon>
        <taxon>Dikarya</taxon>
        <taxon>Basidiomycota</taxon>
        <taxon>Ustilaginomycotina</taxon>
        <taxon>Malasseziomycetes</taxon>
        <taxon>Malasseziales</taxon>
        <taxon>Malasseziaceae</taxon>
        <taxon>Malassezia</taxon>
    </lineage>
</organism>
<gene>
    <name evidence="5" type="ORF">Malapachy_0754</name>
</gene>
<keyword evidence="6" id="KW-1185">Reference proteome</keyword>
<dbReference type="GeneID" id="28727143"/>
<protein>
    <recommendedName>
        <fullName evidence="1">holo-[acyl-carrier-protein] synthase</fullName>
        <ecNumber evidence="1">2.7.8.7</ecNumber>
    </recommendedName>
</protein>
<evidence type="ECO:0000259" key="4">
    <source>
        <dbReference type="Pfam" id="PF22624"/>
    </source>
</evidence>
<proteinExistence type="predicted"/>
<keyword evidence="5" id="KW-0223">Dioxygenase</keyword>
<dbReference type="VEuPathDB" id="FungiDB:Malapachy_0754"/>
<evidence type="ECO:0000256" key="2">
    <source>
        <dbReference type="ARBA" id="ARBA00022679"/>
    </source>
</evidence>
<dbReference type="GO" id="GO:0008897">
    <property type="term" value="F:holo-[acyl-carrier-protein] synthase activity"/>
    <property type="evidence" value="ECO:0007669"/>
    <property type="project" value="UniProtKB-EC"/>
</dbReference>
<dbReference type="AlphaFoldDB" id="A0A0N0RSC9"/>
<dbReference type="PANTHER" id="PTHR12215">
    <property type="entry name" value="PHOSPHOPANTETHEINE TRANSFERASE"/>
    <property type="match status" value="1"/>
</dbReference>
<evidence type="ECO:0000259" key="3">
    <source>
        <dbReference type="Pfam" id="PF01648"/>
    </source>
</evidence>
<comment type="caution">
    <text evidence="5">The sequence shown here is derived from an EMBL/GenBank/DDBJ whole genome shotgun (WGS) entry which is preliminary data.</text>
</comment>
<dbReference type="RefSeq" id="XP_017992377.1">
    <property type="nucleotide sequence ID" value="XM_018135268.1"/>
</dbReference>
<dbReference type="GO" id="GO:0019878">
    <property type="term" value="P:lysine biosynthetic process via aminoadipic acid"/>
    <property type="evidence" value="ECO:0007669"/>
    <property type="project" value="TreeGrafter"/>
</dbReference>
<dbReference type="InterPro" id="IPR055066">
    <property type="entry name" value="AASDHPPT_N"/>
</dbReference>
<name>A0A0N0RSC9_9BASI</name>
<dbReference type="SUPFAM" id="SSF56214">
    <property type="entry name" value="4'-phosphopantetheinyl transferase"/>
    <property type="match status" value="2"/>
</dbReference>
<dbReference type="PANTHER" id="PTHR12215:SF10">
    <property type="entry name" value="L-AMINOADIPATE-SEMIALDEHYDE DEHYDROGENASE-PHOSPHOPANTETHEINYL TRANSFERASE"/>
    <property type="match status" value="1"/>
</dbReference>
<accession>A0A0N0RSC9</accession>
<evidence type="ECO:0000256" key="1">
    <source>
        <dbReference type="ARBA" id="ARBA00013172"/>
    </source>
</evidence>